<feature type="domain" description="Glycosyltransferase 2-like" evidence="10">
    <location>
        <begin position="6"/>
        <end position="155"/>
    </location>
</feature>
<dbReference type="GO" id="GO:0016757">
    <property type="term" value="F:glycosyltransferase activity"/>
    <property type="evidence" value="ECO:0007669"/>
    <property type="project" value="UniProtKB-KW"/>
</dbReference>
<dbReference type="PANTHER" id="PTHR43646">
    <property type="entry name" value="GLYCOSYLTRANSFERASE"/>
    <property type="match status" value="1"/>
</dbReference>
<keyword evidence="4 11" id="KW-0808">Transferase</keyword>
<reference evidence="11 12" key="1">
    <citation type="submission" date="2019-01" db="EMBL/GenBank/DDBJ databases">
        <title>Genome sequencing of strain FW10M-9.</title>
        <authorList>
            <person name="Heo J."/>
            <person name="Kim S.-J."/>
            <person name="Kim J.-S."/>
            <person name="Hong S.-B."/>
            <person name="Kwon S.-W."/>
        </authorList>
    </citation>
    <scope>NUCLEOTIDE SEQUENCE [LARGE SCALE GENOMIC DNA]</scope>
    <source>
        <strain evidence="11 12">FW10M-9</strain>
    </source>
</reference>
<dbReference type="InterPro" id="IPR029044">
    <property type="entry name" value="Nucleotide-diphossugar_trans"/>
</dbReference>
<dbReference type="KEGG" id="xya:ET471_05165"/>
<keyword evidence="3" id="KW-0328">Glycosyltransferase</keyword>
<gene>
    <name evidence="11" type="ORF">ET471_05165</name>
</gene>
<keyword evidence="2" id="KW-1003">Cell membrane</keyword>
<dbReference type="Proteomes" id="UP000292118">
    <property type="component" value="Chromosome"/>
</dbReference>
<evidence type="ECO:0000313" key="12">
    <source>
        <dbReference type="Proteomes" id="UP000292118"/>
    </source>
</evidence>
<evidence type="ECO:0000256" key="3">
    <source>
        <dbReference type="ARBA" id="ARBA00022676"/>
    </source>
</evidence>
<comment type="pathway">
    <text evidence="7">Carotenoid biosynthesis; staphyloxanthin biosynthesis; staphyloxanthin from farnesyl diphosphate: step 4/5.</text>
</comment>
<organism evidence="11 12">
    <name type="scientific">Xylanimonas protaetiae</name>
    <dbReference type="NCBI Taxonomy" id="2509457"/>
    <lineage>
        <taxon>Bacteria</taxon>
        <taxon>Bacillati</taxon>
        <taxon>Actinomycetota</taxon>
        <taxon>Actinomycetes</taxon>
        <taxon>Micrococcales</taxon>
        <taxon>Promicromonosporaceae</taxon>
        <taxon>Xylanimonas</taxon>
    </lineage>
</organism>
<evidence type="ECO:0000256" key="5">
    <source>
        <dbReference type="ARBA" id="ARBA00023136"/>
    </source>
</evidence>
<sequence length="303" mass="32154">MTPAASVIVPAHDEAAVLPALLARLAGAVGTGALDVVVVANGCTDATAQVARDAGVRVVEVAAASKTAALDAGDAAARAFPRIYLDADVVVDGATLLALADALRERPGAAVGAPTMHVDTTGSGWAVRQHYRVWALSEYRRTDHVGSGVYAVNAAGRARWGTFPDVVADDRFVQQRFAPAERLTLPDRTFTVRAPRTLRALLRRGTRIHRGNHQLAALGLARPPGDWPLGDWPQGDRSPGGRTGPGRLALARRVAARPTLWPAFAVYCVGYGLPLLRARLDAVRRAPVTWNRDDTSRGLAVRP</sequence>
<evidence type="ECO:0000256" key="8">
    <source>
        <dbReference type="ARBA" id="ARBA00038120"/>
    </source>
</evidence>
<dbReference type="PANTHER" id="PTHR43646:SF2">
    <property type="entry name" value="GLYCOSYLTRANSFERASE 2-LIKE DOMAIN-CONTAINING PROTEIN"/>
    <property type="match status" value="1"/>
</dbReference>
<proteinExistence type="inferred from homology"/>
<evidence type="ECO:0000313" key="11">
    <source>
        <dbReference type="EMBL" id="QAY69507.1"/>
    </source>
</evidence>
<comment type="similarity">
    <text evidence="8">Belongs to the glycosyltransferase 2 family. CrtQ subfamily.</text>
</comment>
<evidence type="ECO:0000256" key="4">
    <source>
        <dbReference type="ARBA" id="ARBA00022679"/>
    </source>
</evidence>
<comment type="function">
    <text evidence="6">Catalyzes the glycosylation of 4,4'-diaponeurosporenoate, i.e. the esterification of glucose at the C1'' position with the carboxyl group of 4,4'-diaponeurosporenic acid, to form glycosyl-4,4'-diaponeurosporenoate. This is a step in the biosynthesis of staphyloxanthin, an orange pigment present in most staphylococci strains.</text>
</comment>
<dbReference type="InterPro" id="IPR001173">
    <property type="entry name" value="Glyco_trans_2-like"/>
</dbReference>
<keyword evidence="12" id="KW-1185">Reference proteome</keyword>
<protein>
    <recommendedName>
        <fullName evidence="9">4,4'-diaponeurosporenoate glycosyltransferase</fullName>
    </recommendedName>
</protein>
<evidence type="ECO:0000256" key="7">
    <source>
        <dbReference type="ARBA" id="ARBA00037904"/>
    </source>
</evidence>
<comment type="subcellular location">
    <subcellularLocation>
        <location evidence="1">Cell membrane</location>
    </subcellularLocation>
</comment>
<keyword evidence="5" id="KW-0472">Membrane</keyword>
<dbReference type="OrthoDB" id="9771846at2"/>
<dbReference type="Gene3D" id="3.90.550.10">
    <property type="entry name" value="Spore Coat Polysaccharide Biosynthesis Protein SpsA, Chain A"/>
    <property type="match status" value="1"/>
</dbReference>
<accession>A0A4P6F8A9</accession>
<dbReference type="Pfam" id="PF00535">
    <property type="entry name" value="Glycos_transf_2"/>
    <property type="match status" value="1"/>
</dbReference>
<evidence type="ECO:0000259" key="10">
    <source>
        <dbReference type="Pfam" id="PF00535"/>
    </source>
</evidence>
<evidence type="ECO:0000256" key="9">
    <source>
        <dbReference type="ARBA" id="ARBA00040345"/>
    </source>
</evidence>
<dbReference type="AlphaFoldDB" id="A0A4P6F8A9"/>
<dbReference type="GO" id="GO:0005886">
    <property type="term" value="C:plasma membrane"/>
    <property type="evidence" value="ECO:0007669"/>
    <property type="project" value="UniProtKB-SubCell"/>
</dbReference>
<name>A0A4P6F8A9_9MICO</name>
<dbReference type="RefSeq" id="WP_129186906.1">
    <property type="nucleotide sequence ID" value="NZ_CP035493.1"/>
</dbReference>
<dbReference type="SUPFAM" id="SSF53448">
    <property type="entry name" value="Nucleotide-diphospho-sugar transferases"/>
    <property type="match status" value="1"/>
</dbReference>
<dbReference type="EMBL" id="CP035493">
    <property type="protein sequence ID" value="QAY69507.1"/>
    <property type="molecule type" value="Genomic_DNA"/>
</dbReference>
<evidence type="ECO:0000256" key="2">
    <source>
        <dbReference type="ARBA" id="ARBA00022475"/>
    </source>
</evidence>
<evidence type="ECO:0000256" key="6">
    <source>
        <dbReference type="ARBA" id="ARBA00037281"/>
    </source>
</evidence>
<evidence type="ECO:0000256" key="1">
    <source>
        <dbReference type="ARBA" id="ARBA00004236"/>
    </source>
</evidence>